<gene>
    <name evidence="2" type="ORF">L211DRAFT_852337</name>
</gene>
<dbReference type="GO" id="GO:0030036">
    <property type="term" value="P:actin cytoskeleton organization"/>
    <property type="evidence" value="ECO:0007669"/>
    <property type="project" value="TreeGrafter"/>
</dbReference>
<feature type="region of interest" description="Disordered" evidence="1">
    <location>
        <begin position="308"/>
        <end position="420"/>
    </location>
</feature>
<sequence>MAALVQAFPTQQSASSVSLLQTRPQSASGTLQSSSQIQSHAIMQQRSMSSYGPSSGNNNSGYRSFSGTAPVAPYAFTSTPGLTNSHSKQQTQAWSDSKNPAVRQLGPEETRLRYPVSDTSSSSSSVSSDPPSRYHQSHQQQQATAFTVRTNPNATARPVSVAALASPQVLPTATKSRPSPDRYRRKKSDGNIPSSPTVHPPAGSTVPSGSGMAAVGAHYTPVVTTGRANSPVTTSAGGVMNPIESYAGQLRSQSVDDIHTHRLPNSLTAQQRQQRRASVGAFSPGSLSMINGQVANLSNLQLPSFAPQGANQRLHGSKGSAPNIVAGRGSNDSSQSCSSHSYRPNSSPNNNNTSSPSSPTMNPVGSHEINLAHVPPRDSSQINKRLTAPSPLSKPVNMNTTSESSAPQSPQPRNGTLDPIPSTAAERLAALSADPRKGLKNRLRRAFSFGSAAELRKAAVGNSGDAAERIRLRQEKFREEQEAEQSKIAQQQEASGLGEGIYSNGQGHFFSGSTDNLSVSSTASSASIMIRKMGKGVKKSTRSLVGLFRPRSVIGVEVASPVGTVPTAAQVTMVNVEADKGKKNAVAGEAKDGLAKGTGTLDAPTEQSASATNGAPAEVVGRRGGSFVGGDRDRAEVLAAVKKGQGSSSPIIKPLDNSAGCLPHVPQASSPLIESGRQSPAKHQRENSLTIEGEDYFMKSPKFAGKPAQSAPPSPSGGKGNVTFSPRITFHDTWPSGEYDRRSDAATCNRLTPAIAQQIKEELNTFKMVCPIPTLCEVK</sequence>
<evidence type="ECO:0000313" key="3">
    <source>
        <dbReference type="Proteomes" id="UP000267821"/>
    </source>
</evidence>
<dbReference type="AlphaFoldDB" id="A0A3N4LR80"/>
<name>A0A3N4LR80_9PEZI</name>
<organism evidence="2 3">
    <name type="scientific">Terfezia boudieri ATCC MYA-4762</name>
    <dbReference type="NCBI Taxonomy" id="1051890"/>
    <lineage>
        <taxon>Eukaryota</taxon>
        <taxon>Fungi</taxon>
        <taxon>Dikarya</taxon>
        <taxon>Ascomycota</taxon>
        <taxon>Pezizomycotina</taxon>
        <taxon>Pezizomycetes</taxon>
        <taxon>Pezizales</taxon>
        <taxon>Pezizaceae</taxon>
        <taxon>Terfezia</taxon>
    </lineage>
</organism>
<feature type="compositionally biased region" description="Low complexity" evidence="1">
    <location>
        <begin position="330"/>
        <end position="363"/>
    </location>
</feature>
<accession>A0A3N4LR80</accession>
<dbReference type="OrthoDB" id="5563016at2759"/>
<feature type="compositionally biased region" description="Low complexity" evidence="1">
    <location>
        <begin position="115"/>
        <end position="131"/>
    </location>
</feature>
<evidence type="ECO:0000256" key="1">
    <source>
        <dbReference type="SAM" id="MobiDB-lite"/>
    </source>
</evidence>
<reference evidence="2 3" key="1">
    <citation type="journal article" date="2018" name="Nat. Ecol. Evol.">
        <title>Pezizomycetes genomes reveal the molecular basis of ectomycorrhizal truffle lifestyle.</title>
        <authorList>
            <person name="Murat C."/>
            <person name="Payen T."/>
            <person name="Noel B."/>
            <person name="Kuo A."/>
            <person name="Morin E."/>
            <person name="Chen J."/>
            <person name="Kohler A."/>
            <person name="Krizsan K."/>
            <person name="Balestrini R."/>
            <person name="Da Silva C."/>
            <person name="Montanini B."/>
            <person name="Hainaut M."/>
            <person name="Levati E."/>
            <person name="Barry K.W."/>
            <person name="Belfiori B."/>
            <person name="Cichocki N."/>
            <person name="Clum A."/>
            <person name="Dockter R.B."/>
            <person name="Fauchery L."/>
            <person name="Guy J."/>
            <person name="Iotti M."/>
            <person name="Le Tacon F."/>
            <person name="Lindquist E.A."/>
            <person name="Lipzen A."/>
            <person name="Malagnac F."/>
            <person name="Mello A."/>
            <person name="Molinier V."/>
            <person name="Miyauchi S."/>
            <person name="Poulain J."/>
            <person name="Riccioni C."/>
            <person name="Rubini A."/>
            <person name="Sitrit Y."/>
            <person name="Splivallo R."/>
            <person name="Traeger S."/>
            <person name="Wang M."/>
            <person name="Zifcakova L."/>
            <person name="Wipf D."/>
            <person name="Zambonelli A."/>
            <person name="Paolocci F."/>
            <person name="Nowrousian M."/>
            <person name="Ottonello S."/>
            <person name="Baldrian P."/>
            <person name="Spatafora J.W."/>
            <person name="Henrissat B."/>
            <person name="Nagy L.G."/>
            <person name="Aury J.M."/>
            <person name="Wincker P."/>
            <person name="Grigoriev I.V."/>
            <person name="Bonfante P."/>
            <person name="Martin F.M."/>
        </authorList>
    </citation>
    <scope>NUCLEOTIDE SEQUENCE [LARGE SCALE GENOMIC DNA]</scope>
    <source>
        <strain evidence="2 3">ATCC MYA-4762</strain>
    </source>
</reference>
<feature type="region of interest" description="Disordered" evidence="1">
    <location>
        <begin position="703"/>
        <end position="725"/>
    </location>
</feature>
<proteinExistence type="predicted"/>
<evidence type="ECO:0000313" key="2">
    <source>
        <dbReference type="EMBL" id="RPB20495.1"/>
    </source>
</evidence>
<dbReference type="PANTHER" id="PTHR12751:SF18">
    <property type="entry name" value="PHOSPHATASE AND ACTIN REGULATOR 1"/>
    <property type="match status" value="1"/>
</dbReference>
<protein>
    <submittedName>
        <fullName evidence="2">Uncharacterized protein</fullName>
    </submittedName>
</protein>
<dbReference type="PANTHER" id="PTHR12751">
    <property type="entry name" value="PHOSPHATASE AND ACTIN REGULATOR PHACTR"/>
    <property type="match status" value="1"/>
</dbReference>
<dbReference type="EMBL" id="ML121571">
    <property type="protein sequence ID" value="RPB20495.1"/>
    <property type="molecule type" value="Genomic_DNA"/>
</dbReference>
<feature type="compositionally biased region" description="Polar residues" evidence="1">
    <location>
        <begin position="77"/>
        <end position="98"/>
    </location>
</feature>
<dbReference type="InParanoid" id="A0A3N4LR80"/>
<dbReference type="Proteomes" id="UP000267821">
    <property type="component" value="Unassembled WGS sequence"/>
</dbReference>
<feature type="compositionally biased region" description="Low complexity" evidence="1">
    <location>
        <begin position="47"/>
        <end position="64"/>
    </location>
</feature>
<keyword evidence="3" id="KW-1185">Reference proteome</keyword>
<feature type="region of interest" description="Disordered" evidence="1">
    <location>
        <begin position="1"/>
        <end position="64"/>
    </location>
</feature>
<feature type="region of interest" description="Disordered" evidence="1">
    <location>
        <begin position="77"/>
        <end position="144"/>
    </location>
</feature>
<dbReference type="GO" id="GO:0003779">
    <property type="term" value="F:actin binding"/>
    <property type="evidence" value="ECO:0007669"/>
    <property type="project" value="TreeGrafter"/>
</dbReference>
<dbReference type="STRING" id="1051890.A0A3N4LR80"/>
<feature type="region of interest" description="Disordered" evidence="1">
    <location>
        <begin position="595"/>
        <end position="628"/>
    </location>
</feature>
<feature type="region of interest" description="Disordered" evidence="1">
    <location>
        <begin position="161"/>
        <end position="210"/>
    </location>
</feature>
<feature type="compositionally biased region" description="Polar residues" evidence="1">
    <location>
        <begin position="8"/>
        <end position="46"/>
    </location>
</feature>
<feature type="compositionally biased region" description="Polar residues" evidence="1">
    <location>
        <begin position="396"/>
        <end position="414"/>
    </location>
</feature>